<evidence type="ECO:0000313" key="2">
    <source>
        <dbReference type="Proteomes" id="UP000681967"/>
    </source>
</evidence>
<reference evidence="1" key="1">
    <citation type="submission" date="2021-02" db="EMBL/GenBank/DDBJ databases">
        <authorList>
            <person name="Nowell W R."/>
        </authorList>
    </citation>
    <scope>NUCLEOTIDE SEQUENCE</scope>
</reference>
<accession>A0A8S2S5I2</accession>
<proteinExistence type="predicted"/>
<dbReference type="EMBL" id="CAJOBH010017400">
    <property type="protein sequence ID" value="CAF4198939.1"/>
    <property type="molecule type" value="Genomic_DNA"/>
</dbReference>
<comment type="caution">
    <text evidence="1">The sequence shown here is derived from an EMBL/GenBank/DDBJ whole genome shotgun (WGS) entry which is preliminary data.</text>
</comment>
<organism evidence="1 2">
    <name type="scientific">Rotaria magnacalcarata</name>
    <dbReference type="NCBI Taxonomy" id="392030"/>
    <lineage>
        <taxon>Eukaryota</taxon>
        <taxon>Metazoa</taxon>
        <taxon>Spiralia</taxon>
        <taxon>Gnathifera</taxon>
        <taxon>Rotifera</taxon>
        <taxon>Eurotatoria</taxon>
        <taxon>Bdelloidea</taxon>
        <taxon>Philodinida</taxon>
        <taxon>Philodinidae</taxon>
        <taxon>Rotaria</taxon>
    </lineage>
</organism>
<feature type="non-terminal residue" evidence="1">
    <location>
        <position position="1"/>
    </location>
</feature>
<evidence type="ECO:0000313" key="1">
    <source>
        <dbReference type="EMBL" id="CAF4198939.1"/>
    </source>
</evidence>
<protein>
    <recommendedName>
        <fullName evidence="3">Transposase</fullName>
    </recommendedName>
</protein>
<dbReference type="AlphaFoldDB" id="A0A8S2S5I2"/>
<gene>
    <name evidence="1" type="ORF">BYL167_LOCUS23572</name>
</gene>
<dbReference type="Proteomes" id="UP000681967">
    <property type="component" value="Unassembled WGS sequence"/>
</dbReference>
<name>A0A8S2S5I2_9BILA</name>
<sequence>SKVWSLESINASIRERCGNFIKIAALIQHHLYQPITWWTVS</sequence>
<evidence type="ECO:0008006" key="3">
    <source>
        <dbReference type="Google" id="ProtNLM"/>
    </source>
</evidence>